<protein>
    <submittedName>
        <fullName evidence="1">Uncharacterized protein</fullName>
    </submittedName>
</protein>
<sequence length="81" mass="9298">MISLCVSSPEVSVMNSLPLDTHTHQGTLGRHRHLPLLNSSPPILYFSLRLCNELCSIQPGLRNHWRSFSFIYCWQSTATNW</sequence>
<name>A0A564Z832_HYMDI</name>
<gene>
    <name evidence="1" type="ORF">WMSIL1_LOCUS13329</name>
</gene>
<dbReference type="Proteomes" id="UP000321570">
    <property type="component" value="Unassembled WGS sequence"/>
</dbReference>
<dbReference type="AlphaFoldDB" id="A0A564Z832"/>
<evidence type="ECO:0000313" key="2">
    <source>
        <dbReference type="Proteomes" id="UP000321570"/>
    </source>
</evidence>
<accession>A0A564Z832</accession>
<dbReference type="EMBL" id="CABIJS010000694">
    <property type="protein sequence ID" value="VUZ55499.1"/>
    <property type="molecule type" value="Genomic_DNA"/>
</dbReference>
<evidence type="ECO:0000313" key="1">
    <source>
        <dbReference type="EMBL" id="VUZ55499.1"/>
    </source>
</evidence>
<keyword evidence="2" id="KW-1185">Reference proteome</keyword>
<reference evidence="1 2" key="1">
    <citation type="submission" date="2019-07" db="EMBL/GenBank/DDBJ databases">
        <authorList>
            <person name="Jastrzebski P J."/>
            <person name="Paukszto L."/>
            <person name="Jastrzebski P J."/>
        </authorList>
    </citation>
    <scope>NUCLEOTIDE SEQUENCE [LARGE SCALE GENOMIC DNA]</scope>
    <source>
        <strain evidence="1 2">WMS-il1</strain>
    </source>
</reference>
<organism evidence="1 2">
    <name type="scientific">Hymenolepis diminuta</name>
    <name type="common">Rat tapeworm</name>
    <dbReference type="NCBI Taxonomy" id="6216"/>
    <lineage>
        <taxon>Eukaryota</taxon>
        <taxon>Metazoa</taxon>
        <taxon>Spiralia</taxon>
        <taxon>Lophotrochozoa</taxon>
        <taxon>Platyhelminthes</taxon>
        <taxon>Cestoda</taxon>
        <taxon>Eucestoda</taxon>
        <taxon>Cyclophyllidea</taxon>
        <taxon>Hymenolepididae</taxon>
        <taxon>Hymenolepis</taxon>
    </lineage>
</organism>
<proteinExistence type="predicted"/>